<dbReference type="InterPro" id="IPR016162">
    <property type="entry name" value="Ald_DH_N"/>
</dbReference>
<evidence type="ECO:0000256" key="4">
    <source>
        <dbReference type="PROSITE-ProRule" id="PRU10007"/>
    </source>
</evidence>
<dbReference type="AlphaFoldDB" id="A0A4Y9EQJ0"/>
<dbReference type="SUPFAM" id="SSF53720">
    <property type="entry name" value="ALDH-like"/>
    <property type="match status" value="1"/>
</dbReference>
<dbReference type="InterPro" id="IPR015590">
    <property type="entry name" value="Aldehyde_DH_dom"/>
</dbReference>
<dbReference type="InterPro" id="IPR016163">
    <property type="entry name" value="Ald_DH_C"/>
</dbReference>
<dbReference type="PANTHER" id="PTHR43720:SF2">
    <property type="entry name" value="2-AMINOMUCONIC SEMIALDEHYDE DEHYDROGENASE"/>
    <property type="match status" value="1"/>
</dbReference>
<evidence type="ECO:0000256" key="3">
    <source>
        <dbReference type="ARBA" id="ARBA00023027"/>
    </source>
</evidence>
<evidence type="ECO:0000256" key="5">
    <source>
        <dbReference type="RuleBase" id="RU003345"/>
    </source>
</evidence>
<accession>A0A4Y9EQJ0</accession>
<dbReference type="InterPro" id="IPR029510">
    <property type="entry name" value="Ald_DH_CS_GLU"/>
</dbReference>
<evidence type="ECO:0000313" key="8">
    <source>
        <dbReference type="Proteomes" id="UP000297737"/>
    </source>
</evidence>
<gene>
    <name evidence="7" type="ORF">EUV02_02180</name>
</gene>
<feature type="active site" evidence="4">
    <location>
        <position position="259"/>
    </location>
</feature>
<evidence type="ECO:0000259" key="6">
    <source>
        <dbReference type="Pfam" id="PF00171"/>
    </source>
</evidence>
<evidence type="ECO:0000256" key="1">
    <source>
        <dbReference type="ARBA" id="ARBA00009986"/>
    </source>
</evidence>
<dbReference type="Gene3D" id="3.40.605.10">
    <property type="entry name" value="Aldehyde Dehydrogenase, Chain A, domain 1"/>
    <property type="match status" value="1"/>
</dbReference>
<dbReference type="Gene3D" id="3.40.309.10">
    <property type="entry name" value="Aldehyde Dehydrogenase, Chain A, domain 2"/>
    <property type="match status" value="1"/>
</dbReference>
<dbReference type="PROSITE" id="PS00687">
    <property type="entry name" value="ALDEHYDE_DEHYDR_GLU"/>
    <property type="match status" value="1"/>
</dbReference>
<protein>
    <submittedName>
        <fullName evidence="7">Aldehyde dehydrogenase</fullName>
    </submittedName>
</protein>
<dbReference type="CDD" id="cd07093">
    <property type="entry name" value="ALDH_F8_HMSADH"/>
    <property type="match status" value="1"/>
</dbReference>
<name>A0A4Y9EQJ0_9SPHN</name>
<evidence type="ECO:0000313" key="7">
    <source>
        <dbReference type="EMBL" id="TFU05854.1"/>
    </source>
</evidence>
<dbReference type="GO" id="GO:0016620">
    <property type="term" value="F:oxidoreductase activity, acting on the aldehyde or oxo group of donors, NAD or NADP as acceptor"/>
    <property type="evidence" value="ECO:0007669"/>
    <property type="project" value="InterPro"/>
</dbReference>
<organism evidence="7 8">
    <name type="scientific">Glacieibacterium arshaanense</name>
    <dbReference type="NCBI Taxonomy" id="2511025"/>
    <lineage>
        <taxon>Bacteria</taxon>
        <taxon>Pseudomonadati</taxon>
        <taxon>Pseudomonadota</taxon>
        <taxon>Alphaproteobacteria</taxon>
        <taxon>Sphingomonadales</taxon>
        <taxon>Sphingosinicellaceae</taxon>
        <taxon>Glacieibacterium</taxon>
    </lineage>
</organism>
<comment type="similarity">
    <text evidence="1 5">Belongs to the aldehyde dehydrogenase family.</text>
</comment>
<keyword evidence="2 5" id="KW-0560">Oxidoreductase</keyword>
<dbReference type="RefSeq" id="WP_135244579.1">
    <property type="nucleotide sequence ID" value="NZ_SIHO01000001.1"/>
</dbReference>
<dbReference type="Proteomes" id="UP000297737">
    <property type="component" value="Unassembled WGS sequence"/>
</dbReference>
<reference evidence="7 8" key="1">
    <citation type="submission" date="2019-02" db="EMBL/GenBank/DDBJ databases">
        <title>Polymorphobacter sp. isolated from the lake at the Tibet of China.</title>
        <authorList>
            <person name="Li A."/>
        </authorList>
    </citation>
    <scope>NUCLEOTIDE SEQUENCE [LARGE SCALE GENOMIC DNA]</scope>
    <source>
        <strain evidence="7 8">DJ1R-1</strain>
    </source>
</reference>
<keyword evidence="3" id="KW-0520">NAD</keyword>
<dbReference type="InterPro" id="IPR016161">
    <property type="entry name" value="Ald_DH/histidinol_DH"/>
</dbReference>
<dbReference type="InterPro" id="IPR016160">
    <property type="entry name" value="Ald_DH_CS_CYS"/>
</dbReference>
<dbReference type="Pfam" id="PF00171">
    <property type="entry name" value="Aldedh"/>
    <property type="match status" value="1"/>
</dbReference>
<dbReference type="EMBL" id="SIHO01000001">
    <property type="protein sequence ID" value="TFU05854.1"/>
    <property type="molecule type" value="Genomic_DNA"/>
</dbReference>
<sequence>MSGATKLPPQAHFIDGKFTPAASGATFDAVNPYTETVTTQVARGDAADVANAVAAAKAAFDDGAWSRAPASFRRKVLFKAADLIEARSAEIIRLQTLEMGGPVGPAHPGPHPIMSRSAWNLRFFAEEQEQAGDHAFNRDDSLLTYTMSDAAGVFGLITPWNAPIMLSTWKMAPCLAYGNSAVHKPSELSPLSIKILCEIFAEAGMPDGVYNVVQGLGKEAGVALVEHKDVIGVSFTGSPGTARDIAARAAPQLKRTSFELGGKSANIIFADADLAKAIPGAAMGIFMNSGQACVAGSRILVQRSIYDAFLEGFAKAASMWKAGDPSDHGTRLGPLVSKGQYDRVTGYLDLARQEGRILFGGGRPAGLDTGYFVEPTAIVDVSPDARVCQEEIFGPVATILPFDDADDALRIANNSSFGLAGYVWTRSQDTAHYMSHRMQTGMIWINSGFDRDLRQPFGGMKNSGVGREGGNLSREFFTTTRFASFPLTPRK</sequence>
<proteinExistence type="inferred from homology"/>
<keyword evidence="8" id="KW-1185">Reference proteome</keyword>
<dbReference type="FunFam" id="3.40.309.10:FF:000012">
    <property type="entry name" value="Betaine aldehyde dehydrogenase"/>
    <property type="match status" value="1"/>
</dbReference>
<dbReference type="FunFam" id="3.40.605.10:FF:000007">
    <property type="entry name" value="NAD/NADP-dependent betaine aldehyde dehydrogenase"/>
    <property type="match status" value="1"/>
</dbReference>
<evidence type="ECO:0000256" key="2">
    <source>
        <dbReference type="ARBA" id="ARBA00023002"/>
    </source>
</evidence>
<feature type="domain" description="Aldehyde dehydrogenase" evidence="6">
    <location>
        <begin position="20"/>
        <end position="481"/>
    </location>
</feature>
<dbReference type="OrthoDB" id="9802947at2"/>
<comment type="caution">
    <text evidence="7">The sequence shown here is derived from an EMBL/GenBank/DDBJ whole genome shotgun (WGS) entry which is preliminary data.</text>
</comment>
<dbReference type="PROSITE" id="PS00070">
    <property type="entry name" value="ALDEHYDE_DEHYDR_CYS"/>
    <property type="match status" value="1"/>
</dbReference>
<dbReference type="PANTHER" id="PTHR43720">
    <property type="entry name" value="2-AMINOMUCONIC SEMIALDEHYDE DEHYDROGENASE"/>
    <property type="match status" value="1"/>
</dbReference>